<evidence type="ECO:0000313" key="8">
    <source>
        <dbReference type="EMBL" id="WEY85722.1"/>
    </source>
</evidence>
<dbReference type="InterPro" id="IPR051612">
    <property type="entry name" value="Teichoic_Acid_Biosynth"/>
</dbReference>
<dbReference type="InterPro" id="IPR043149">
    <property type="entry name" value="TagF_N"/>
</dbReference>
<name>A0AAX3RQZ4_BACIU</name>
<protein>
    <submittedName>
        <fullName evidence="8">CDP-glycerol glycerophosphotransferase family protein</fullName>
    </submittedName>
</protein>
<gene>
    <name evidence="8" type="ORF">P5633_06050</name>
</gene>
<dbReference type="SUPFAM" id="SSF53756">
    <property type="entry name" value="UDP-Glycosyltransferase/glycogen phosphorylase"/>
    <property type="match status" value="2"/>
</dbReference>
<dbReference type="Gene3D" id="3.40.50.2000">
    <property type="entry name" value="Glycogen Phosphorylase B"/>
    <property type="match status" value="2"/>
</dbReference>
<evidence type="ECO:0000256" key="1">
    <source>
        <dbReference type="ARBA" id="ARBA00004202"/>
    </source>
</evidence>
<evidence type="ECO:0000256" key="5">
    <source>
        <dbReference type="ARBA" id="ARBA00022944"/>
    </source>
</evidence>
<evidence type="ECO:0000259" key="7">
    <source>
        <dbReference type="Pfam" id="PF00534"/>
    </source>
</evidence>
<dbReference type="Gene3D" id="3.40.50.11820">
    <property type="match status" value="1"/>
</dbReference>
<evidence type="ECO:0000256" key="2">
    <source>
        <dbReference type="ARBA" id="ARBA00010488"/>
    </source>
</evidence>
<evidence type="ECO:0000256" key="6">
    <source>
        <dbReference type="ARBA" id="ARBA00023136"/>
    </source>
</evidence>
<dbReference type="InterPro" id="IPR007554">
    <property type="entry name" value="Glycerophosphate_synth"/>
</dbReference>
<accession>A0AAX3RQZ4</accession>
<dbReference type="GO" id="GO:0016757">
    <property type="term" value="F:glycosyltransferase activity"/>
    <property type="evidence" value="ECO:0007669"/>
    <property type="project" value="InterPro"/>
</dbReference>
<sequence>MNKKLKIAKRRAKFLLEPFKTYTNNKNFKRTVEYTRNFKKNKIDPHIIFYESYHGKAMNDNPYAIFKHLVNNEEYKNFTHVWALNDQDNPYANKYKGLKNVRFVKVHSEEYIKYLTKAKYLINNVTFPTYFQKKDEQIYINTWHGTPLKTLGKDMEGPIGQHKNIQRNFLHSDYILSPNKFTSEKLIDSHDLEGLYNGEIIEEGYPRMDLTFNTDKEELRKTLENIIELDPHKKIILYAPTWRGEVGSVSNINEELFNHISALNEKIPDDYQLILKVHTLLFKYIKHDEQLMNKCIPDCIDTNELLSLVDILITDYSSIFFDYMATNKPILYFMYDKEQYLKKRGMYLDVNTLAGPICKTTDELAKCIKEIESVQDRYQSVYQEMNEVYIKRVGDSTRKIVDIIFKGKQEQSDCVFDVKEPHKKNILIYCGGFLNNGITSSAINLLNNIDYEKYNVIVIDKGNYDKESSYNISRINEKAKRVYRVGSMNLTIKDWYLHGLMNKRGYTEELAKRKPEEIFKREINRMLGNARIDIAVDFSGYVPFWTMVMSLGEFPQKSIYQHNDMLAETNKIINGKYKHKRKLGIVFSLYKCFNKIVSVAKHTRDLNAENLAQHVDTNKMVYVHNSLNVDKIKDSVENHGFLIESYEGQDYIIQKEEKPGAFSIKGIRLPKHNEINFVNMGRLSPEKDQEKLIRAFSQLINKYQNLKMKLYIIGDGILKGTLNDLVETLGLEESVIFTGQMKNPFFLINKADCFVLSSNHEGQPMVLLETLVLNKPIIATDIAGSRSILEDGYGTLAPNDVDGLFSEMEKFVLDNSEDRGRALNKDLNYNKRFKRFDYENYNHQAMKMFYREVCSEEV</sequence>
<dbReference type="PANTHER" id="PTHR37316:SF3">
    <property type="entry name" value="TEICHOIC ACID GLYCEROL-PHOSPHATE TRANSFERASE"/>
    <property type="match status" value="1"/>
</dbReference>
<dbReference type="CDD" id="cd03811">
    <property type="entry name" value="GT4_GT28_WabH-like"/>
    <property type="match status" value="1"/>
</dbReference>
<dbReference type="Pfam" id="PF04464">
    <property type="entry name" value="Glyphos_transf"/>
    <property type="match status" value="1"/>
</dbReference>
<dbReference type="PANTHER" id="PTHR37316">
    <property type="entry name" value="TEICHOIC ACID GLYCEROL-PHOSPHATE PRIMASE"/>
    <property type="match status" value="1"/>
</dbReference>
<dbReference type="EMBL" id="CP120576">
    <property type="protein sequence ID" value="WEY85722.1"/>
    <property type="molecule type" value="Genomic_DNA"/>
</dbReference>
<dbReference type="GO" id="GO:0005886">
    <property type="term" value="C:plasma membrane"/>
    <property type="evidence" value="ECO:0007669"/>
    <property type="project" value="UniProtKB-SubCell"/>
</dbReference>
<dbReference type="GO" id="GO:0047355">
    <property type="term" value="F:CDP-glycerol glycerophosphotransferase activity"/>
    <property type="evidence" value="ECO:0007669"/>
    <property type="project" value="InterPro"/>
</dbReference>
<proteinExistence type="inferred from homology"/>
<keyword evidence="6" id="KW-0472">Membrane</keyword>
<organism evidence="8 9">
    <name type="scientific">Bacillus subtilis</name>
    <dbReference type="NCBI Taxonomy" id="1423"/>
    <lineage>
        <taxon>Bacteria</taxon>
        <taxon>Bacillati</taxon>
        <taxon>Bacillota</taxon>
        <taxon>Bacilli</taxon>
        <taxon>Bacillales</taxon>
        <taxon>Bacillaceae</taxon>
        <taxon>Bacillus</taxon>
    </lineage>
</organism>
<dbReference type="AlphaFoldDB" id="A0AAX3RQZ4"/>
<comment type="similarity">
    <text evidence="2">Belongs to the CDP-glycerol glycerophosphotransferase family.</text>
</comment>
<evidence type="ECO:0000256" key="3">
    <source>
        <dbReference type="ARBA" id="ARBA00022475"/>
    </source>
</evidence>
<dbReference type="GO" id="GO:0019350">
    <property type="term" value="P:teichoic acid biosynthetic process"/>
    <property type="evidence" value="ECO:0007669"/>
    <property type="project" value="UniProtKB-KW"/>
</dbReference>
<dbReference type="InterPro" id="IPR001296">
    <property type="entry name" value="Glyco_trans_1"/>
</dbReference>
<reference evidence="8" key="1">
    <citation type="submission" date="2025-02" db="EMBL/GenBank/DDBJ databases">
        <title>Complete genome sequences of 52 Bacillus and Priestia strains isolated from West-African fermentations and 26 reference strains from the DSMZ collection.</title>
        <authorList>
            <person name="Wiedenbein E.S."/>
            <person name="Canoy T.S."/>
            <person name="Hui Y."/>
            <person name="Parkouda C."/>
            <person name="Dawende C."/>
            <person name="Ametefe E."/>
            <person name="Jespersen L."/>
            <person name="Nielsen D.S."/>
        </authorList>
    </citation>
    <scope>NUCLEOTIDE SEQUENCE</scope>
    <source>
        <strain evidence="8">PRO56</strain>
    </source>
</reference>
<keyword evidence="4" id="KW-0808">Transferase</keyword>
<evidence type="ECO:0000256" key="4">
    <source>
        <dbReference type="ARBA" id="ARBA00022679"/>
    </source>
</evidence>
<keyword evidence="5" id="KW-0777">Teichoic acid biosynthesis</keyword>
<feature type="domain" description="Glycosyl transferase family 1" evidence="7">
    <location>
        <begin position="670"/>
        <end position="819"/>
    </location>
</feature>
<dbReference type="Gene3D" id="3.40.50.12580">
    <property type="match status" value="1"/>
</dbReference>
<evidence type="ECO:0000313" key="9">
    <source>
        <dbReference type="Proteomes" id="UP001214898"/>
    </source>
</evidence>
<dbReference type="Pfam" id="PF00534">
    <property type="entry name" value="Glycos_transf_1"/>
    <property type="match status" value="1"/>
</dbReference>
<keyword evidence="3" id="KW-1003">Cell membrane</keyword>
<comment type="subcellular location">
    <subcellularLocation>
        <location evidence="1">Cell membrane</location>
        <topology evidence="1">Peripheral membrane protein</topology>
    </subcellularLocation>
</comment>
<dbReference type="InterPro" id="IPR043148">
    <property type="entry name" value="TagF_C"/>
</dbReference>
<dbReference type="Proteomes" id="UP001214898">
    <property type="component" value="Chromosome"/>
</dbReference>